<feature type="transmembrane region" description="Helical" evidence="1">
    <location>
        <begin position="34"/>
        <end position="52"/>
    </location>
</feature>
<dbReference type="Pfam" id="PF13975">
    <property type="entry name" value="gag-asp_proteas"/>
    <property type="match status" value="1"/>
</dbReference>
<evidence type="ECO:0000256" key="1">
    <source>
        <dbReference type="SAM" id="Phobius"/>
    </source>
</evidence>
<dbReference type="InterPro" id="IPR001969">
    <property type="entry name" value="Aspartic_peptidase_AS"/>
</dbReference>
<dbReference type="PROSITE" id="PS00141">
    <property type="entry name" value="ASP_PROTEASE"/>
    <property type="match status" value="1"/>
</dbReference>
<accession>A0A0M4MW42</accession>
<name>A0A0M4MW42_9SPHN</name>
<organism evidence="2 3">
    <name type="scientific">Altererythrobacter epoxidivorans</name>
    <dbReference type="NCBI Taxonomy" id="361183"/>
    <lineage>
        <taxon>Bacteria</taxon>
        <taxon>Pseudomonadati</taxon>
        <taxon>Pseudomonadota</taxon>
        <taxon>Alphaproteobacteria</taxon>
        <taxon>Sphingomonadales</taxon>
        <taxon>Erythrobacteraceae</taxon>
        <taxon>Altererythrobacter</taxon>
    </lineage>
</organism>
<protein>
    <submittedName>
        <fullName evidence="2">Transporter</fullName>
    </submittedName>
</protein>
<keyword evidence="1" id="KW-0812">Transmembrane</keyword>
<gene>
    <name evidence="2" type="ORF">AMC99_01597</name>
</gene>
<dbReference type="KEGG" id="aep:AMC99_01597"/>
<evidence type="ECO:0000313" key="2">
    <source>
        <dbReference type="EMBL" id="ALE16888.1"/>
    </source>
</evidence>
<dbReference type="PATRIC" id="fig|361183.4.peg.1569"/>
<dbReference type="AlphaFoldDB" id="A0A0M4MW42"/>
<sequence>MDAEGRASYIAIMSLQNLWDNIVVSIGAIPRSELLMLAIVAMVAGWIGTALIKRKIPMGRLIRGGSTVVLAGILVTVVLQLSRFDPRLDIAVPQLGLPEQTVEGGETRIALAPDGHFWLRAEINGIPADFLVDTGATVTAVSNDVAQKAGLEPRRGGIPVSIGTANGAVAAQVATAGEIRFGNVAARGLDVVTSPAFGDTNVIGMNLLSRLHSWRVEGNTMILVPNNPQPALEVR</sequence>
<dbReference type="STRING" id="361183.AMC99_01597"/>
<feature type="transmembrane region" description="Helical" evidence="1">
    <location>
        <begin position="64"/>
        <end position="82"/>
    </location>
</feature>
<dbReference type="GO" id="GO:0004190">
    <property type="term" value="F:aspartic-type endopeptidase activity"/>
    <property type="evidence" value="ECO:0007669"/>
    <property type="project" value="InterPro"/>
</dbReference>
<dbReference type="InterPro" id="IPR034122">
    <property type="entry name" value="Retropepsin-like_bacterial"/>
</dbReference>
<keyword evidence="3" id="KW-1185">Reference proteome</keyword>
<dbReference type="Gene3D" id="2.40.70.10">
    <property type="entry name" value="Acid Proteases"/>
    <property type="match status" value="1"/>
</dbReference>
<proteinExistence type="predicted"/>
<dbReference type="NCBIfam" id="TIGR02281">
    <property type="entry name" value="clan_AA_DTGA"/>
    <property type="match status" value="1"/>
</dbReference>
<reference evidence="2 3" key="1">
    <citation type="submission" date="2015-09" db="EMBL/GenBank/DDBJ databases">
        <title>Complete genome sequence of a benzo[a]pyrene-degrading bacterium Altererythrobacter epoxidivorans CGMCC 1.7731T.</title>
        <authorList>
            <person name="Li Z."/>
            <person name="Cheng H."/>
            <person name="Huo Y."/>
            <person name="Xu X."/>
        </authorList>
    </citation>
    <scope>NUCLEOTIDE SEQUENCE [LARGE SCALE GENOMIC DNA]</scope>
    <source>
        <strain evidence="2 3">CGMCC 1.7731</strain>
    </source>
</reference>
<dbReference type="InterPro" id="IPR021109">
    <property type="entry name" value="Peptidase_aspartic_dom_sf"/>
</dbReference>
<evidence type="ECO:0000313" key="3">
    <source>
        <dbReference type="Proteomes" id="UP000057938"/>
    </source>
</evidence>
<dbReference type="EMBL" id="CP012669">
    <property type="protein sequence ID" value="ALE16888.1"/>
    <property type="molecule type" value="Genomic_DNA"/>
</dbReference>
<dbReference type="SUPFAM" id="SSF50630">
    <property type="entry name" value="Acid proteases"/>
    <property type="match status" value="1"/>
</dbReference>
<dbReference type="InterPro" id="IPR011969">
    <property type="entry name" value="Clan_AA_Asp_peptidase_C"/>
</dbReference>
<dbReference type="CDD" id="cd05483">
    <property type="entry name" value="retropepsin_like_bacteria"/>
    <property type="match status" value="1"/>
</dbReference>
<dbReference type="Proteomes" id="UP000057938">
    <property type="component" value="Chromosome"/>
</dbReference>
<keyword evidence="1" id="KW-1133">Transmembrane helix</keyword>
<dbReference type="GO" id="GO:0006508">
    <property type="term" value="P:proteolysis"/>
    <property type="evidence" value="ECO:0007669"/>
    <property type="project" value="InterPro"/>
</dbReference>
<keyword evidence="1" id="KW-0472">Membrane</keyword>